<evidence type="ECO:0000313" key="3">
    <source>
        <dbReference type="Proteomes" id="UP001148313"/>
    </source>
</evidence>
<dbReference type="RefSeq" id="WP_271090284.1">
    <property type="nucleotide sequence ID" value="NZ_JAPJZH010000008.1"/>
</dbReference>
<dbReference type="CDD" id="cd05325">
    <property type="entry name" value="carb_red_sniffer_like_SDR_c"/>
    <property type="match status" value="1"/>
</dbReference>
<organism evidence="2 3">
    <name type="scientific">Hoeflea poritis</name>
    <dbReference type="NCBI Taxonomy" id="2993659"/>
    <lineage>
        <taxon>Bacteria</taxon>
        <taxon>Pseudomonadati</taxon>
        <taxon>Pseudomonadota</taxon>
        <taxon>Alphaproteobacteria</taxon>
        <taxon>Hyphomicrobiales</taxon>
        <taxon>Rhizobiaceae</taxon>
        <taxon>Hoeflea</taxon>
    </lineage>
</organism>
<dbReference type="PANTHER" id="PTHR45458">
    <property type="entry name" value="SHORT-CHAIN DEHYDROGENASE/REDUCTASE SDR"/>
    <property type="match status" value="1"/>
</dbReference>
<dbReference type="Proteomes" id="UP001148313">
    <property type="component" value="Unassembled WGS sequence"/>
</dbReference>
<keyword evidence="3" id="KW-1185">Reference proteome</keyword>
<comment type="similarity">
    <text evidence="1">Belongs to the short-chain dehydrogenases/reductases (SDR) family.</text>
</comment>
<protein>
    <submittedName>
        <fullName evidence="2">SDR family oxidoreductase</fullName>
    </submittedName>
</protein>
<dbReference type="PRINTS" id="PR00080">
    <property type="entry name" value="SDRFAMILY"/>
</dbReference>
<evidence type="ECO:0000256" key="1">
    <source>
        <dbReference type="RuleBase" id="RU000363"/>
    </source>
</evidence>
<reference evidence="2" key="1">
    <citation type="submission" date="2022-11" db="EMBL/GenBank/DDBJ databases">
        <title>Hoeflea poritis sp. nov., isolated from scleractinian coral Porites lutea.</title>
        <authorList>
            <person name="Zhang G."/>
            <person name="Wei Q."/>
            <person name="Cai L."/>
        </authorList>
    </citation>
    <scope>NUCLEOTIDE SEQUENCE</scope>
    <source>
        <strain evidence="2">E7-10</strain>
    </source>
</reference>
<dbReference type="InterPro" id="IPR036291">
    <property type="entry name" value="NAD(P)-bd_dom_sf"/>
</dbReference>
<dbReference type="Gene3D" id="3.40.50.720">
    <property type="entry name" value="NAD(P)-binding Rossmann-like Domain"/>
    <property type="match status" value="1"/>
</dbReference>
<dbReference type="PANTHER" id="PTHR45458:SF1">
    <property type="entry name" value="SHORT CHAIN DEHYDROGENASE"/>
    <property type="match status" value="1"/>
</dbReference>
<dbReference type="PRINTS" id="PR00081">
    <property type="entry name" value="GDHRDH"/>
</dbReference>
<dbReference type="InterPro" id="IPR052184">
    <property type="entry name" value="SDR_enzymes"/>
</dbReference>
<evidence type="ECO:0000313" key="2">
    <source>
        <dbReference type="EMBL" id="MDA4846525.1"/>
    </source>
</evidence>
<name>A0ABT4VQS2_9HYPH</name>
<dbReference type="SUPFAM" id="SSF51735">
    <property type="entry name" value="NAD(P)-binding Rossmann-fold domains"/>
    <property type="match status" value="1"/>
</dbReference>
<accession>A0ABT4VQS2</accession>
<dbReference type="Pfam" id="PF00106">
    <property type="entry name" value="adh_short"/>
    <property type="match status" value="1"/>
</dbReference>
<comment type="caution">
    <text evidence="2">The sequence shown here is derived from an EMBL/GenBank/DDBJ whole genome shotgun (WGS) entry which is preliminary data.</text>
</comment>
<gene>
    <name evidence="2" type="ORF">OOZ53_14270</name>
</gene>
<sequence>MTTILITGVGRGIGHEMARQALDRGWNVIGSVRQASHADLLRDLATERFTPLVFDVRDGAAVEVAAATIEGPVDILVNCSGVIGPERQSVLDMDYDGFADTLAINTVGPLRVVHAFLPHLKRSANARILTLSSFMGSMSHAKSDRIAYRASKAAVNKVMQGLASELRPQGITVATAHPGWVRTDMGGSFADISPEESAAGVLDLCEKLELSSTGHFWNWDGERLAW</sequence>
<dbReference type="EMBL" id="JAPJZH010000008">
    <property type="protein sequence ID" value="MDA4846525.1"/>
    <property type="molecule type" value="Genomic_DNA"/>
</dbReference>
<dbReference type="InterPro" id="IPR002347">
    <property type="entry name" value="SDR_fam"/>
</dbReference>
<proteinExistence type="inferred from homology"/>